<proteinExistence type="predicted"/>
<protein>
    <submittedName>
        <fullName evidence="1">Uncharacterized protein</fullName>
    </submittedName>
</protein>
<name>A0ABV7DET8_9HYPH</name>
<organism evidence="1 2">
    <name type="scientific">Shinella pollutisoli</name>
    <dbReference type="NCBI Taxonomy" id="2250594"/>
    <lineage>
        <taxon>Bacteria</taxon>
        <taxon>Pseudomonadati</taxon>
        <taxon>Pseudomonadota</taxon>
        <taxon>Alphaproteobacteria</taxon>
        <taxon>Hyphomicrobiales</taxon>
        <taxon>Rhizobiaceae</taxon>
        <taxon>Shinella</taxon>
    </lineage>
</organism>
<sequence>MSDNITMTAPSLSDFLARIGLPQAARDRVIAIDQKLADALASDDPDANGCADLVLEAADLIADLDPPGFDWKGWADDPGDDDGFDFDAIEWGEE</sequence>
<dbReference type="Proteomes" id="UP001595377">
    <property type="component" value="Unassembled WGS sequence"/>
</dbReference>
<dbReference type="RefSeq" id="WP_257310875.1">
    <property type="nucleotide sequence ID" value="NZ_JANFDG010000001.1"/>
</dbReference>
<keyword evidence="2" id="KW-1185">Reference proteome</keyword>
<evidence type="ECO:0000313" key="1">
    <source>
        <dbReference type="EMBL" id="MFC3073123.1"/>
    </source>
</evidence>
<dbReference type="EMBL" id="JBHRSP010000015">
    <property type="protein sequence ID" value="MFC3073123.1"/>
    <property type="molecule type" value="Genomic_DNA"/>
</dbReference>
<comment type="caution">
    <text evidence="1">The sequence shown here is derived from an EMBL/GenBank/DDBJ whole genome shotgun (WGS) entry which is preliminary data.</text>
</comment>
<reference evidence="2" key="1">
    <citation type="journal article" date="2019" name="Int. J. Syst. Evol. Microbiol.">
        <title>The Global Catalogue of Microorganisms (GCM) 10K type strain sequencing project: providing services to taxonomists for standard genome sequencing and annotation.</title>
        <authorList>
            <consortium name="The Broad Institute Genomics Platform"/>
            <consortium name="The Broad Institute Genome Sequencing Center for Infectious Disease"/>
            <person name="Wu L."/>
            <person name="Ma J."/>
        </authorList>
    </citation>
    <scope>NUCLEOTIDE SEQUENCE [LARGE SCALE GENOMIC DNA]</scope>
    <source>
        <strain evidence="2">KCTC 52677</strain>
    </source>
</reference>
<evidence type="ECO:0000313" key="2">
    <source>
        <dbReference type="Proteomes" id="UP001595377"/>
    </source>
</evidence>
<gene>
    <name evidence="1" type="ORF">ACFOHH_08425</name>
</gene>
<accession>A0ABV7DET8</accession>